<keyword evidence="4" id="KW-0829">Tyrosine-protein kinase</keyword>
<evidence type="ECO:0000313" key="9">
    <source>
        <dbReference type="Proteomes" id="UP000030669"/>
    </source>
</evidence>
<dbReference type="GO" id="GO:0004714">
    <property type="term" value="F:transmembrane receptor protein tyrosine kinase activity"/>
    <property type="evidence" value="ECO:0007669"/>
    <property type="project" value="UniProtKB-EC"/>
</dbReference>
<keyword evidence="6" id="KW-0812">Transmembrane</keyword>
<keyword evidence="2" id="KW-0808">Transferase</keyword>
<dbReference type="EC" id="2.7.10.1" evidence="1"/>
<evidence type="ECO:0000256" key="2">
    <source>
        <dbReference type="ARBA" id="ARBA00022679"/>
    </source>
</evidence>
<dbReference type="RefSeq" id="XP_007864533.1">
    <property type="nucleotide sequence ID" value="XM_007866342.1"/>
</dbReference>
<proteinExistence type="predicted"/>
<dbReference type="HOGENOM" id="CLU_866129_0_0_1"/>
<dbReference type="KEGG" id="gtr:GLOTRDRAFT_137763"/>
<protein>
    <recommendedName>
        <fullName evidence="1">receptor protein-tyrosine kinase</fullName>
        <ecNumber evidence="1">2.7.10.1</ecNumber>
    </recommendedName>
</protein>
<dbReference type="Proteomes" id="UP000030669">
    <property type="component" value="Unassembled WGS sequence"/>
</dbReference>
<feature type="compositionally biased region" description="Polar residues" evidence="5">
    <location>
        <begin position="144"/>
        <end position="155"/>
    </location>
</feature>
<keyword evidence="6" id="KW-1133">Transmembrane helix</keyword>
<feature type="region of interest" description="Disordered" evidence="5">
    <location>
        <begin position="232"/>
        <end position="281"/>
    </location>
</feature>
<feature type="transmembrane region" description="Helical" evidence="6">
    <location>
        <begin position="61"/>
        <end position="83"/>
    </location>
</feature>
<keyword evidence="6" id="KW-0472">Membrane</keyword>
<dbReference type="GeneID" id="19303830"/>
<organism evidence="8 9">
    <name type="scientific">Gloeophyllum trabeum (strain ATCC 11539 / FP-39264 / Madison 617)</name>
    <name type="common">Brown rot fungus</name>
    <dbReference type="NCBI Taxonomy" id="670483"/>
    <lineage>
        <taxon>Eukaryota</taxon>
        <taxon>Fungi</taxon>
        <taxon>Dikarya</taxon>
        <taxon>Basidiomycota</taxon>
        <taxon>Agaricomycotina</taxon>
        <taxon>Agaricomycetes</taxon>
        <taxon>Gloeophyllales</taxon>
        <taxon>Gloeophyllaceae</taxon>
        <taxon>Gloeophyllum</taxon>
    </lineage>
</organism>
<evidence type="ECO:0000256" key="3">
    <source>
        <dbReference type="ARBA" id="ARBA00022777"/>
    </source>
</evidence>
<reference evidence="8 9" key="1">
    <citation type="journal article" date="2012" name="Science">
        <title>The Paleozoic origin of enzymatic lignin decomposition reconstructed from 31 fungal genomes.</title>
        <authorList>
            <person name="Floudas D."/>
            <person name="Binder M."/>
            <person name="Riley R."/>
            <person name="Barry K."/>
            <person name="Blanchette R.A."/>
            <person name="Henrissat B."/>
            <person name="Martinez A.T."/>
            <person name="Otillar R."/>
            <person name="Spatafora J.W."/>
            <person name="Yadav J.S."/>
            <person name="Aerts A."/>
            <person name="Benoit I."/>
            <person name="Boyd A."/>
            <person name="Carlson A."/>
            <person name="Copeland A."/>
            <person name="Coutinho P.M."/>
            <person name="de Vries R.P."/>
            <person name="Ferreira P."/>
            <person name="Findley K."/>
            <person name="Foster B."/>
            <person name="Gaskell J."/>
            <person name="Glotzer D."/>
            <person name="Gorecki P."/>
            <person name="Heitman J."/>
            <person name="Hesse C."/>
            <person name="Hori C."/>
            <person name="Igarashi K."/>
            <person name="Jurgens J.A."/>
            <person name="Kallen N."/>
            <person name="Kersten P."/>
            <person name="Kohler A."/>
            <person name="Kuees U."/>
            <person name="Kumar T.K.A."/>
            <person name="Kuo A."/>
            <person name="LaButti K."/>
            <person name="Larrondo L.F."/>
            <person name="Lindquist E."/>
            <person name="Ling A."/>
            <person name="Lombard V."/>
            <person name="Lucas S."/>
            <person name="Lundell T."/>
            <person name="Martin R."/>
            <person name="McLaughlin D.J."/>
            <person name="Morgenstern I."/>
            <person name="Morin E."/>
            <person name="Murat C."/>
            <person name="Nagy L.G."/>
            <person name="Nolan M."/>
            <person name="Ohm R.A."/>
            <person name="Patyshakuliyeva A."/>
            <person name="Rokas A."/>
            <person name="Ruiz-Duenas F.J."/>
            <person name="Sabat G."/>
            <person name="Salamov A."/>
            <person name="Samejima M."/>
            <person name="Schmutz J."/>
            <person name="Slot J.C."/>
            <person name="St John F."/>
            <person name="Stenlid J."/>
            <person name="Sun H."/>
            <person name="Sun S."/>
            <person name="Syed K."/>
            <person name="Tsang A."/>
            <person name="Wiebenga A."/>
            <person name="Young D."/>
            <person name="Pisabarro A."/>
            <person name="Eastwood D.C."/>
            <person name="Martin F."/>
            <person name="Cullen D."/>
            <person name="Grigoriev I.V."/>
            <person name="Hibbett D.S."/>
        </authorList>
    </citation>
    <scope>NUCLEOTIDE SEQUENCE [LARGE SCALE GENOMIC DNA]</scope>
    <source>
        <strain evidence="8 9">ATCC 11539</strain>
    </source>
</reference>
<dbReference type="InterPro" id="IPR044912">
    <property type="entry name" value="Egfr_JX_dom"/>
</dbReference>
<keyword evidence="7" id="KW-0732">Signal</keyword>
<dbReference type="OMA" id="NGPPATH"/>
<dbReference type="Gene3D" id="6.10.250.2930">
    <property type="match status" value="1"/>
</dbReference>
<name>S7QDM6_GLOTA</name>
<dbReference type="AlphaFoldDB" id="S7QDM6"/>
<evidence type="ECO:0000256" key="6">
    <source>
        <dbReference type="SAM" id="Phobius"/>
    </source>
</evidence>
<sequence>MSLLSIALFVVTLNLRPRRVTALPFNRRDDDSDSDSDSDSDDCDRACRRRRRAHPRLSRGAIAGIVIGIVLFLVLFFILLWLWRRRQREKKLREKTRRMLEDQQRNRLLLPVVPPKDKEGRRDLVIPACLTPSSPRSAGSPSSMRNLGHSSSRGQADNEPEFTSMANLGHTRSSRPAEEQSVTAVSGHSQLYGLGDNGTPVTSLPNLGHAQSHHSAGDRSLLSQATAGSILEERSTSPIPPLPNPHDRASSYAPSSFASIGTTTRSNSMATTSLLSGPSTRRASALYEDLSMYQKKLEVHDQEEAQTAREALADPPPQYGS</sequence>
<feature type="compositionally biased region" description="Polar residues" evidence="5">
    <location>
        <begin position="252"/>
        <end position="281"/>
    </location>
</feature>
<evidence type="ECO:0000313" key="8">
    <source>
        <dbReference type="EMBL" id="EPQ57432.1"/>
    </source>
</evidence>
<feature type="region of interest" description="Disordered" evidence="5">
    <location>
        <begin position="114"/>
        <end position="219"/>
    </location>
</feature>
<dbReference type="STRING" id="670483.S7QDM6"/>
<dbReference type="EMBL" id="KB469299">
    <property type="protein sequence ID" value="EPQ57432.1"/>
    <property type="molecule type" value="Genomic_DNA"/>
</dbReference>
<dbReference type="OrthoDB" id="10577040at2759"/>
<feature type="compositionally biased region" description="Polar residues" evidence="5">
    <location>
        <begin position="180"/>
        <end position="189"/>
    </location>
</feature>
<feature type="compositionally biased region" description="Low complexity" evidence="5">
    <location>
        <begin position="132"/>
        <end position="143"/>
    </location>
</feature>
<evidence type="ECO:0000256" key="5">
    <source>
        <dbReference type="SAM" id="MobiDB-lite"/>
    </source>
</evidence>
<feature type="region of interest" description="Disordered" evidence="5">
    <location>
        <begin position="299"/>
        <end position="321"/>
    </location>
</feature>
<accession>S7QDM6</accession>
<keyword evidence="3" id="KW-0418">Kinase</keyword>
<keyword evidence="9" id="KW-1185">Reference proteome</keyword>
<evidence type="ECO:0000256" key="4">
    <source>
        <dbReference type="ARBA" id="ARBA00023137"/>
    </source>
</evidence>
<feature type="compositionally biased region" description="Basic and acidic residues" evidence="5">
    <location>
        <begin position="115"/>
        <end position="124"/>
    </location>
</feature>
<evidence type="ECO:0000256" key="7">
    <source>
        <dbReference type="SAM" id="SignalP"/>
    </source>
</evidence>
<feature type="signal peptide" evidence="7">
    <location>
        <begin position="1"/>
        <end position="22"/>
    </location>
</feature>
<feature type="chain" id="PRO_5004556251" description="receptor protein-tyrosine kinase" evidence="7">
    <location>
        <begin position="23"/>
        <end position="321"/>
    </location>
</feature>
<gene>
    <name evidence="8" type="ORF">GLOTRDRAFT_137763</name>
</gene>
<evidence type="ECO:0000256" key="1">
    <source>
        <dbReference type="ARBA" id="ARBA00011902"/>
    </source>
</evidence>